<sequence length="378" mass="42539">MSEAAQRRTRTVTRTVNGSHQTRIEHYTVTITDFDFSIDLTDYITFGPVFWTYPDEVPAYRGLPVRQVDAPPVNASADVEEAEGRPKTAARRKATKDEIKAFKVDEHAHINEGIPPWENRDRTTRWNRQASSKSLREWADEYAASPKLLKEFLFEKVQMQFIVMHVALIAFIALFQSLYGWNATKLQSAIISSIHSTSYTGIISTTFLPSLSRIAIRPDNRLSRTLSSTLYKVLLWIFLIYPFIWLFKRFHSRGGGRWEVCGGAYPLKQWVPLEAGEAAPDVGVEDLEGLPSYAAAAYGDGGLSAGAGMVVTRRASRFMQTTTGPKKLVGLKEGEWFRSWEGVITRAVIGRYQSSVPIPRTNSEASALDGYNETLVRY</sequence>
<dbReference type="AlphaFoldDB" id="A0A9W8JMQ5"/>
<reference evidence="2" key="1">
    <citation type="submission" date="2022-07" db="EMBL/GenBank/DDBJ databases">
        <title>Genome Sequence of Agrocybe chaxingu.</title>
        <authorList>
            <person name="Buettner E."/>
        </authorList>
    </citation>
    <scope>NUCLEOTIDE SEQUENCE</scope>
    <source>
        <strain evidence="2">MP-N11</strain>
    </source>
</reference>
<dbReference type="PANTHER" id="PTHR37848">
    <property type="entry name" value="EXPRESSED PROTEIN"/>
    <property type="match status" value="1"/>
</dbReference>
<feature type="transmembrane region" description="Helical" evidence="1">
    <location>
        <begin position="229"/>
        <end position="247"/>
    </location>
</feature>
<comment type="caution">
    <text evidence="2">The sequence shown here is derived from an EMBL/GenBank/DDBJ whole genome shotgun (WGS) entry which is preliminary data.</text>
</comment>
<accession>A0A9W8JMQ5</accession>
<protein>
    <submittedName>
        <fullName evidence="2">Uncharacterized protein</fullName>
    </submittedName>
</protein>
<evidence type="ECO:0000256" key="1">
    <source>
        <dbReference type="SAM" id="Phobius"/>
    </source>
</evidence>
<gene>
    <name evidence="2" type="ORF">NLJ89_g11988</name>
</gene>
<keyword evidence="3" id="KW-1185">Reference proteome</keyword>
<proteinExistence type="predicted"/>
<organism evidence="2 3">
    <name type="scientific">Agrocybe chaxingu</name>
    <dbReference type="NCBI Taxonomy" id="84603"/>
    <lineage>
        <taxon>Eukaryota</taxon>
        <taxon>Fungi</taxon>
        <taxon>Dikarya</taxon>
        <taxon>Basidiomycota</taxon>
        <taxon>Agaricomycotina</taxon>
        <taxon>Agaricomycetes</taxon>
        <taxon>Agaricomycetidae</taxon>
        <taxon>Agaricales</taxon>
        <taxon>Agaricineae</taxon>
        <taxon>Strophariaceae</taxon>
        <taxon>Agrocybe</taxon>
    </lineage>
</organism>
<dbReference type="EMBL" id="JANKHO010003336">
    <property type="protein sequence ID" value="KAJ3484332.1"/>
    <property type="molecule type" value="Genomic_DNA"/>
</dbReference>
<dbReference type="PANTHER" id="PTHR37848:SF1">
    <property type="entry name" value="SUN DOMAIN-CONTAINING PROTEIN"/>
    <property type="match status" value="1"/>
</dbReference>
<keyword evidence="1" id="KW-0472">Membrane</keyword>
<evidence type="ECO:0000313" key="2">
    <source>
        <dbReference type="EMBL" id="KAJ3484332.1"/>
    </source>
</evidence>
<dbReference type="OrthoDB" id="203796at2759"/>
<name>A0A9W8JMQ5_9AGAR</name>
<keyword evidence="1" id="KW-1133">Transmembrane helix</keyword>
<keyword evidence="1" id="KW-0812">Transmembrane</keyword>
<feature type="transmembrane region" description="Helical" evidence="1">
    <location>
        <begin position="161"/>
        <end position="179"/>
    </location>
</feature>
<dbReference type="Proteomes" id="UP001148786">
    <property type="component" value="Unassembled WGS sequence"/>
</dbReference>
<evidence type="ECO:0000313" key="3">
    <source>
        <dbReference type="Proteomes" id="UP001148786"/>
    </source>
</evidence>